<protein>
    <submittedName>
        <fullName evidence="3">Amino acid racemase</fullName>
        <ecNumber evidence="3">5.1.1.-</ecNumber>
    </submittedName>
</protein>
<dbReference type="Proteomes" id="UP001629214">
    <property type="component" value="Unassembled WGS sequence"/>
</dbReference>
<dbReference type="PANTHER" id="PTHR21198:SF7">
    <property type="entry name" value="ASPARTATE-GLUTAMATE RACEMASE FAMILY"/>
    <property type="match status" value="1"/>
</dbReference>
<evidence type="ECO:0000313" key="3">
    <source>
        <dbReference type="EMBL" id="MFL9876814.1"/>
    </source>
</evidence>
<name>A0ABW8Z0U9_9BURK</name>
<evidence type="ECO:0000256" key="2">
    <source>
        <dbReference type="ARBA" id="ARBA00023235"/>
    </source>
</evidence>
<dbReference type="PANTHER" id="PTHR21198">
    <property type="entry name" value="GLUTAMATE RACEMASE"/>
    <property type="match status" value="1"/>
</dbReference>
<comment type="similarity">
    <text evidence="1">Belongs to the aspartate/glutamate racemases family.</text>
</comment>
<dbReference type="EMBL" id="JAQQFR010000001">
    <property type="protein sequence ID" value="MFL9876814.1"/>
    <property type="molecule type" value="Genomic_DNA"/>
</dbReference>
<dbReference type="SUPFAM" id="SSF53681">
    <property type="entry name" value="Aspartate/glutamate racemase"/>
    <property type="match status" value="2"/>
</dbReference>
<dbReference type="GO" id="GO:0016853">
    <property type="term" value="F:isomerase activity"/>
    <property type="evidence" value="ECO:0007669"/>
    <property type="project" value="UniProtKB-KW"/>
</dbReference>
<evidence type="ECO:0000313" key="4">
    <source>
        <dbReference type="Proteomes" id="UP001629214"/>
    </source>
</evidence>
<gene>
    <name evidence="3" type="ORF">PQR63_00345</name>
</gene>
<proteinExistence type="inferred from homology"/>
<dbReference type="RefSeq" id="WP_408164689.1">
    <property type="nucleotide sequence ID" value="NZ_JAQQFR010000001.1"/>
</dbReference>
<sequence length="233" mass="25109">MSTPLLGVLGGMGPLAALDFARKLLALNKVETEQQHIPTLLWNVPQIPDRQLALSRGGPSPLPAMLQGIAVLNAAGATRIAIPCNTAHHWFDELAAASTAPLFHIVDATLAQLGGQQEIVGLLATRGALQSLLYQDRFDALRQRYAVNTEDELDELFMPGCYAIKHGKIVEGGRLLEAAGKRLLARGATKLVLACTEIATGLERINSPQLAASVDTNEALARTCLQYWREQNT</sequence>
<comment type="caution">
    <text evidence="3">The sequence shown here is derived from an EMBL/GenBank/DDBJ whole genome shotgun (WGS) entry which is preliminary data.</text>
</comment>
<dbReference type="InterPro" id="IPR001920">
    <property type="entry name" value="Asp/Glu_race"/>
</dbReference>
<dbReference type="InterPro" id="IPR004380">
    <property type="entry name" value="Asp_race"/>
</dbReference>
<dbReference type="EC" id="5.1.1.-" evidence="3"/>
<reference evidence="3 4" key="1">
    <citation type="journal article" date="2024" name="Chem. Sci.">
        <title>Discovery of megapolipeptins by genome mining of a Burkholderiales bacteria collection.</title>
        <authorList>
            <person name="Paulo B.S."/>
            <person name="Recchia M.J.J."/>
            <person name="Lee S."/>
            <person name="Fergusson C.H."/>
            <person name="Romanowski S.B."/>
            <person name="Hernandez A."/>
            <person name="Krull N."/>
            <person name="Liu D.Y."/>
            <person name="Cavanagh H."/>
            <person name="Bos A."/>
            <person name="Gray C.A."/>
            <person name="Murphy B.T."/>
            <person name="Linington R.G."/>
            <person name="Eustaquio A.S."/>
        </authorList>
    </citation>
    <scope>NUCLEOTIDE SEQUENCE [LARGE SCALE GENOMIC DNA]</scope>
    <source>
        <strain evidence="3 4">RL21-008-BIB-B</strain>
    </source>
</reference>
<dbReference type="InterPro" id="IPR015942">
    <property type="entry name" value="Asp/Glu/hydantoin_racemase"/>
</dbReference>
<dbReference type="Pfam" id="PF01177">
    <property type="entry name" value="Asp_Glu_race"/>
    <property type="match status" value="1"/>
</dbReference>
<dbReference type="Gene3D" id="3.40.50.1860">
    <property type="match status" value="2"/>
</dbReference>
<organism evidence="3 4">
    <name type="scientific">Herbaspirillum rhizosphaerae</name>
    <dbReference type="NCBI Taxonomy" id="346179"/>
    <lineage>
        <taxon>Bacteria</taxon>
        <taxon>Pseudomonadati</taxon>
        <taxon>Pseudomonadota</taxon>
        <taxon>Betaproteobacteria</taxon>
        <taxon>Burkholderiales</taxon>
        <taxon>Oxalobacteraceae</taxon>
        <taxon>Herbaspirillum</taxon>
    </lineage>
</organism>
<evidence type="ECO:0000256" key="1">
    <source>
        <dbReference type="ARBA" id="ARBA00007847"/>
    </source>
</evidence>
<accession>A0ABW8Z0U9</accession>
<keyword evidence="4" id="KW-1185">Reference proteome</keyword>
<keyword evidence="2 3" id="KW-0413">Isomerase</keyword>
<dbReference type="NCBIfam" id="TIGR00035">
    <property type="entry name" value="asp_race"/>
    <property type="match status" value="1"/>
</dbReference>